<name>K0RCZ8_THAOC</name>
<evidence type="ECO:0000313" key="7">
    <source>
        <dbReference type="EMBL" id="EJK44407.1"/>
    </source>
</evidence>
<evidence type="ECO:0000313" key="8">
    <source>
        <dbReference type="Proteomes" id="UP000266841"/>
    </source>
</evidence>
<evidence type="ECO:0000256" key="4">
    <source>
        <dbReference type="ARBA" id="ARBA00022692"/>
    </source>
</evidence>
<comment type="subcellular location">
    <subcellularLocation>
        <location evidence="1">Membrane</location>
        <topology evidence="1">Multi-pass membrane protein</topology>
    </subcellularLocation>
</comment>
<keyword evidence="5" id="KW-1133">Transmembrane helix</keyword>
<protein>
    <recommendedName>
        <fullName evidence="3">ER membrane protein complex subunit 3</fullName>
    </recommendedName>
</protein>
<comment type="caution">
    <text evidence="7">The sequence shown here is derived from an EMBL/GenBank/DDBJ whole genome shotgun (WGS) entry which is preliminary data.</text>
</comment>
<organism evidence="7 8">
    <name type="scientific">Thalassiosira oceanica</name>
    <name type="common">Marine diatom</name>
    <dbReference type="NCBI Taxonomy" id="159749"/>
    <lineage>
        <taxon>Eukaryota</taxon>
        <taxon>Sar</taxon>
        <taxon>Stramenopiles</taxon>
        <taxon>Ochrophyta</taxon>
        <taxon>Bacillariophyta</taxon>
        <taxon>Coscinodiscophyceae</taxon>
        <taxon>Thalassiosirophycidae</taxon>
        <taxon>Thalassiosirales</taxon>
        <taxon>Thalassiosiraceae</taxon>
        <taxon>Thalassiosira</taxon>
    </lineage>
</organism>
<dbReference type="OrthoDB" id="6745403at2759"/>
<dbReference type="eggNOG" id="KOG3188">
    <property type="taxonomic scope" value="Eukaryota"/>
</dbReference>
<evidence type="ECO:0000256" key="1">
    <source>
        <dbReference type="ARBA" id="ARBA00004141"/>
    </source>
</evidence>
<dbReference type="OMA" id="AFFRLAM"/>
<comment type="similarity">
    <text evidence="2">Belongs to the EMC3 family.</text>
</comment>
<gene>
    <name evidence="7" type="ORF">THAOC_37054</name>
</gene>
<dbReference type="Pfam" id="PF01956">
    <property type="entry name" value="EMC3_TMCO1"/>
    <property type="match status" value="1"/>
</dbReference>
<dbReference type="GO" id="GO:0034975">
    <property type="term" value="P:protein folding in endoplasmic reticulum"/>
    <property type="evidence" value="ECO:0007669"/>
    <property type="project" value="TreeGrafter"/>
</dbReference>
<accession>K0RCZ8</accession>
<dbReference type="SMART" id="SM01415">
    <property type="entry name" value="DUF106"/>
    <property type="match status" value="1"/>
</dbReference>
<reference evidence="7 8" key="1">
    <citation type="journal article" date="2012" name="Genome Biol.">
        <title>Genome and low-iron response of an oceanic diatom adapted to chronic iron limitation.</title>
        <authorList>
            <person name="Lommer M."/>
            <person name="Specht M."/>
            <person name="Roy A.S."/>
            <person name="Kraemer L."/>
            <person name="Andreson R."/>
            <person name="Gutowska M.A."/>
            <person name="Wolf J."/>
            <person name="Bergner S.V."/>
            <person name="Schilhabel M.B."/>
            <person name="Klostermeier U.C."/>
            <person name="Beiko R.G."/>
            <person name="Rosenstiel P."/>
            <person name="Hippler M."/>
            <person name="Laroche J."/>
        </authorList>
    </citation>
    <scope>NUCLEOTIDE SEQUENCE [LARGE SCALE GENOMIC DNA]</scope>
    <source>
        <strain evidence="7 8">CCMP1005</strain>
    </source>
</reference>
<dbReference type="PANTHER" id="PTHR13116">
    <property type="entry name" value="ER MEMBRANE PROTEIN COMPLEX SUBUNIT 3"/>
    <property type="match status" value="1"/>
</dbReference>
<keyword evidence="6" id="KW-0472">Membrane</keyword>
<dbReference type="PANTHER" id="PTHR13116:SF5">
    <property type="entry name" value="ER MEMBRANE PROTEIN COMPLEX SUBUNIT 3"/>
    <property type="match status" value="1"/>
</dbReference>
<evidence type="ECO:0000256" key="3">
    <source>
        <dbReference type="ARBA" id="ARBA00020822"/>
    </source>
</evidence>
<keyword evidence="4" id="KW-0812">Transmembrane</keyword>
<evidence type="ECO:0000256" key="5">
    <source>
        <dbReference type="ARBA" id="ARBA00022989"/>
    </source>
</evidence>
<dbReference type="AlphaFoldDB" id="K0RCZ8"/>
<dbReference type="GO" id="GO:0072546">
    <property type="term" value="C:EMC complex"/>
    <property type="evidence" value="ECO:0007669"/>
    <property type="project" value="TreeGrafter"/>
</dbReference>
<evidence type="ECO:0000256" key="6">
    <source>
        <dbReference type="ARBA" id="ARBA00023136"/>
    </source>
</evidence>
<dbReference type="EMBL" id="AGNL01049731">
    <property type="protein sequence ID" value="EJK44407.1"/>
    <property type="molecule type" value="Genomic_DNA"/>
</dbReference>
<evidence type="ECO:0000256" key="2">
    <source>
        <dbReference type="ARBA" id="ARBA00005376"/>
    </source>
</evidence>
<proteinExistence type="inferred from homology"/>
<sequence>MRPISPVARTSQPLLLDSQIRDWVVLPLLVIMITAGLLRAQVGRLLRPPPKAVKQADKRAKSSMLRSSRLRSGAGNFLSSSKWESRRRAWSAREVSSAVQGDTIGWLRQEATRVEAEKKLQDAIKAQNGEADPATSTLVPGMDPSTMMDGMKGNMAAMVQNMVMMQGIGHFFRGFVLVRVPFPLTRGFKQMFQRGLFDLTTLDTNYVSSVSWYFLVMFGLRAFFRLAMGDPVQEEIEGTEVQRESGTEIQAGPNQFDGAKVLTAEADNLELLSLRTRNFQVENAEKMLLGKKYPRKKKSKGGGADVLFGLSGKGTRKNKVELKKETNEISGSEPPGTPQIKRVYGAMNPSLAYTLAPLHLSAFYIPRDRSEPPGTPQIKRVYGAMNPLLAYTLALMDLAAFYIPRASGKTTWKPVSTSTPTANTLCFVLRCWGLMSKTGGISSPH</sequence>
<keyword evidence="8" id="KW-1185">Reference proteome</keyword>
<dbReference type="InterPro" id="IPR002809">
    <property type="entry name" value="EMC3/TMCO1"/>
</dbReference>
<dbReference type="Proteomes" id="UP000266841">
    <property type="component" value="Unassembled WGS sequence"/>
</dbReference>
<dbReference type="InterPro" id="IPR008568">
    <property type="entry name" value="EMC3"/>
</dbReference>